<dbReference type="RefSeq" id="YP_009005940.1">
    <property type="nucleotide sequence ID" value="NC_023566.1"/>
</dbReference>
<dbReference type="Proteomes" id="UP000019367">
    <property type="component" value="Segment"/>
</dbReference>
<keyword evidence="2" id="KW-1185">Reference proteome</keyword>
<dbReference type="InterPro" id="IPR036514">
    <property type="entry name" value="SGNH_hydro_sf"/>
</dbReference>
<dbReference type="SUPFAM" id="SSF52266">
    <property type="entry name" value="SGNH hydrolase"/>
    <property type="match status" value="1"/>
</dbReference>
<proteinExistence type="predicted"/>
<reference evidence="1 2" key="1">
    <citation type="journal article" date="2015" name="Microbiology">
        <title>Genomic and phenotypic characterization of Rhizobium gallicum phage vB_RglS_P106B.</title>
        <authorList>
            <person name="Halmillawewa A.P."/>
            <person name="Restrepo-Cordoba M."/>
            <person name="Yost C.K."/>
            <person name="Hynes M.F."/>
        </authorList>
    </citation>
    <scope>NUCLEOTIDE SEQUENCE [LARGE SCALE GENOMIC DNA]</scope>
</reference>
<gene>
    <name evidence="1" type="ORF">P106B_14</name>
</gene>
<dbReference type="Gene3D" id="3.40.50.1110">
    <property type="entry name" value="SGNH hydrolase"/>
    <property type="match status" value="1"/>
</dbReference>
<protein>
    <submittedName>
        <fullName evidence="1">Uncharacterized protein</fullName>
    </submittedName>
</protein>
<sequence>MVVARNYSRFRQAQRLGGGFIGGAGGGGDPILKMIAHRNQGAGYSIGAAPLTGDGTAKTYSVTLVNNSGAPIEEMSLVVQGWTLRTSGFTDTGNNFDITGNVEYPVGGTTTDIGTLTNVSGQNTEGATLVPTTVIPNGASFKVNLSSTVPNGQKYIEKLGFAGLRNHAKKSVLKKIAVGAFGDSIMTNNGSAIYNAALTRCGAYINSIAGTTAATYGANNAANFVRQVDLCVKLGITHVISNFGTNDYGGGTALATLQGYLTAMRDAVRAAGMKFVQCTMLPRTKVNNTPVTTTSVTSSGNIITVAVPDATKFIPDMAYNLAGANETEYNGTKYCTAVDTVNNTLSLLFIGSASATATGTITIVPWKPTAAAAFMEPLSAFFDPGANSPRGLFNAWVRGGAFDDYIDWGDACEPSRDSGRWLVAGESPQIPAPQLITVSSVISTSRFNSNYNRGSSTIPNGFVQPLTGTNIGVIKNGNGNTNGDITVTSAFANAQAVGHQYYAMPGVSYTGDDGTHVRVAAGGKGGQSLLDNASAAWLDVKLAA</sequence>
<dbReference type="EMBL" id="KF977490">
    <property type="protein sequence ID" value="AHJ10697.1"/>
    <property type="molecule type" value="Genomic_DNA"/>
</dbReference>
<dbReference type="KEGG" id="vg:18502960"/>
<organism evidence="1 2">
    <name type="scientific">Rhizobium phage vB_RglS_P106B</name>
    <dbReference type="NCBI Taxonomy" id="1458697"/>
    <lineage>
        <taxon>Viruses</taxon>
        <taxon>Duplodnaviria</taxon>
        <taxon>Heunggongvirae</taxon>
        <taxon>Uroviricota</taxon>
        <taxon>Caudoviricetes</taxon>
        <taxon>Rigallicvirus</taxon>
        <taxon>Rigallicvirus P106B</taxon>
    </lineage>
</organism>
<evidence type="ECO:0000313" key="1">
    <source>
        <dbReference type="EMBL" id="AHJ10697.1"/>
    </source>
</evidence>
<accession>W6EC01</accession>
<evidence type="ECO:0000313" key="2">
    <source>
        <dbReference type="Proteomes" id="UP000019367"/>
    </source>
</evidence>
<dbReference type="GeneID" id="18502960"/>
<name>W6EC01_9CAUD</name>